<name>A0ABY3NGM1_ELIMR</name>
<dbReference type="RefSeq" id="WP_065082405.1">
    <property type="nucleotide sequence ID" value="NZ_FLSS01000012.1"/>
</dbReference>
<keyword evidence="2" id="KW-1185">Reference proteome</keyword>
<evidence type="ECO:0008006" key="3">
    <source>
        <dbReference type="Google" id="ProtNLM"/>
    </source>
</evidence>
<comment type="caution">
    <text evidence="1">The sequence shown here is derived from an EMBL/GenBank/DDBJ whole genome shotgun (WGS) entry which is preliminary data.</text>
</comment>
<reference evidence="1 2" key="1">
    <citation type="submission" date="2019-07" db="EMBL/GenBank/DDBJ databases">
        <title>Genomic Encyclopedia of Archaeal and Bacterial Type Strains, Phase II (KMG-II): from individual species to whole genera.</title>
        <authorList>
            <person name="Goeker M."/>
        </authorList>
    </citation>
    <scope>NUCLEOTIDE SEQUENCE [LARGE SCALE GENOMIC DNA]</scope>
    <source>
        <strain evidence="1 2">DSM 14571</strain>
    </source>
</reference>
<protein>
    <recommendedName>
        <fullName evidence="3">DUF3168 domain-containing protein</fullName>
    </recommendedName>
</protein>
<sequence>MDEIITAIINKLNEVPELIHKDENWGQLQLYGIECPVSWPCALVDISAGQFSNNGKDIRLTPTNRQEGVISIEITVANIKLSNTSFNAPIGQKKNAFKIWGLIEKVHQVIQGFKPVNNAGGMTRASFQSVTRDDGIQEKRIVYTIGLHNC</sequence>
<evidence type="ECO:0000313" key="1">
    <source>
        <dbReference type="EMBL" id="TYO91970.1"/>
    </source>
</evidence>
<organism evidence="1 2">
    <name type="scientific">Elizabethkingia miricola</name>
    <name type="common">Chryseobacterium miricola</name>
    <dbReference type="NCBI Taxonomy" id="172045"/>
    <lineage>
        <taxon>Bacteria</taxon>
        <taxon>Pseudomonadati</taxon>
        <taxon>Bacteroidota</taxon>
        <taxon>Flavobacteriia</taxon>
        <taxon>Flavobacteriales</taxon>
        <taxon>Weeksellaceae</taxon>
        <taxon>Elizabethkingia</taxon>
    </lineage>
</organism>
<accession>A0ABY3NGM1</accession>
<gene>
    <name evidence="1" type="ORF">LX74_02221</name>
</gene>
<evidence type="ECO:0000313" key="2">
    <source>
        <dbReference type="Proteomes" id="UP000324513"/>
    </source>
</evidence>
<dbReference type="Proteomes" id="UP000324513">
    <property type="component" value="Unassembled WGS sequence"/>
</dbReference>
<proteinExistence type="predicted"/>
<dbReference type="EMBL" id="VNHK01000006">
    <property type="protein sequence ID" value="TYO91970.1"/>
    <property type="molecule type" value="Genomic_DNA"/>
</dbReference>